<dbReference type="GO" id="GO:0016747">
    <property type="term" value="F:acyltransferase activity, transferring groups other than amino-acyl groups"/>
    <property type="evidence" value="ECO:0007669"/>
    <property type="project" value="InterPro"/>
</dbReference>
<dbReference type="EMBL" id="CP045929">
    <property type="protein sequence ID" value="QGK71359.1"/>
    <property type="molecule type" value="Genomic_DNA"/>
</dbReference>
<evidence type="ECO:0000313" key="3">
    <source>
        <dbReference type="Proteomes" id="UP000371041"/>
    </source>
</evidence>
<evidence type="ECO:0000259" key="1">
    <source>
        <dbReference type="PROSITE" id="PS51186"/>
    </source>
</evidence>
<dbReference type="Pfam" id="PF13508">
    <property type="entry name" value="Acetyltransf_7"/>
    <property type="match status" value="1"/>
</dbReference>
<sequence>MLIRPERPQDIDAVRTVHTAAFERDDGARPVEVGLLDALRRCEDWIPALSLVAEQDDTVVGHVVCTRGHVGGHLALGLGPIGVLPANQGSGVGAALMHAVLAAADARGERLVALLGDPAYYRRFDFVPSTRHRIDPPDPTWGPYFQVRPLTAHDGTVHGTFRYAAPFADLGG</sequence>
<dbReference type="Proteomes" id="UP000371041">
    <property type="component" value="Chromosome"/>
</dbReference>
<keyword evidence="3" id="KW-1185">Reference proteome</keyword>
<protein>
    <submittedName>
        <fullName evidence="2">GNAT family N-acetyltransferase</fullName>
    </submittedName>
</protein>
<proteinExistence type="predicted"/>
<name>A0A5Q3QIS4_9PSEU</name>
<reference evidence="3" key="1">
    <citation type="submission" date="2019-11" db="EMBL/GenBank/DDBJ databases">
        <title>The complete genome sequence of Saccharopolyspora sp. E2A.</title>
        <authorList>
            <person name="Zhang G."/>
        </authorList>
    </citation>
    <scope>NUCLEOTIDE SEQUENCE [LARGE SCALE GENOMIC DNA]</scope>
    <source>
        <strain evidence="3">E2A</strain>
    </source>
</reference>
<dbReference type="KEGG" id="sace:GIY23_19185"/>
<dbReference type="PROSITE" id="PS51186">
    <property type="entry name" value="GNAT"/>
    <property type="match status" value="1"/>
</dbReference>
<organism evidence="2 3">
    <name type="scientific">Allosaccharopolyspora coralli</name>
    <dbReference type="NCBI Taxonomy" id="2665642"/>
    <lineage>
        <taxon>Bacteria</taxon>
        <taxon>Bacillati</taxon>
        <taxon>Actinomycetota</taxon>
        <taxon>Actinomycetes</taxon>
        <taxon>Pseudonocardiales</taxon>
        <taxon>Pseudonocardiaceae</taxon>
        <taxon>Allosaccharopolyspora</taxon>
    </lineage>
</organism>
<dbReference type="Gene3D" id="3.40.630.30">
    <property type="match status" value="1"/>
</dbReference>
<dbReference type="AlphaFoldDB" id="A0A5Q3QIS4"/>
<dbReference type="RefSeq" id="WP_154077935.1">
    <property type="nucleotide sequence ID" value="NZ_CP045929.1"/>
</dbReference>
<accession>A0A5Q3QIS4</accession>
<dbReference type="SUPFAM" id="SSF55729">
    <property type="entry name" value="Acyl-CoA N-acyltransferases (Nat)"/>
    <property type="match status" value="1"/>
</dbReference>
<gene>
    <name evidence="2" type="ORF">GIY23_19185</name>
</gene>
<dbReference type="InterPro" id="IPR000182">
    <property type="entry name" value="GNAT_dom"/>
</dbReference>
<evidence type="ECO:0000313" key="2">
    <source>
        <dbReference type="EMBL" id="QGK71359.1"/>
    </source>
</evidence>
<dbReference type="CDD" id="cd04301">
    <property type="entry name" value="NAT_SF"/>
    <property type="match status" value="1"/>
</dbReference>
<dbReference type="InterPro" id="IPR016181">
    <property type="entry name" value="Acyl_CoA_acyltransferase"/>
</dbReference>
<keyword evidence="2" id="KW-0808">Transferase</keyword>
<feature type="domain" description="N-acetyltransferase" evidence="1">
    <location>
        <begin position="1"/>
        <end position="151"/>
    </location>
</feature>